<dbReference type="RefSeq" id="WP_342880505.1">
    <property type="nucleotide sequence ID" value="NZ_JBBMQS010000001.1"/>
</dbReference>
<dbReference type="Gene3D" id="3.40.50.300">
    <property type="entry name" value="P-loop containing nucleotide triphosphate hydrolases"/>
    <property type="match status" value="2"/>
</dbReference>
<dbReference type="Gene3D" id="1.10.10.160">
    <property type="match status" value="1"/>
</dbReference>
<dbReference type="PROSITE" id="PS51198">
    <property type="entry name" value="UVRD_HELICASE_ATP_BIND"/>
    <property type="match status" value="1"/>
</dbReference>
<keyword evidence="4 10" id="KW-0347">Helicase</keyword>
<keyword evidence="6" id="KW-0413">Isomerase</keyword>
<gene>
    <name evidence="13" type="ORF">WNY77_00270</name>
</gene>
<keyword evidence="5 10" id="KW-0067">ATP-binding</keyword>
<dbReference type="InterPro" id="IPR014017">
    <property type="entry name" value="DNA_helicase_UvrD-like_C"/>
</dbReference>
<evidence type="ECO:0000259" key="12">
    <source>
        <dbReference type="PROSITE" id="PS51217"/>
    </source>
</evidence>
<organism evidence="13 14">
    <name type="scientific">Paraglaciecola mesophila</name>
    <dbReference type="NCBI Taxonomy" id="197222"/>
    <lineage>
        <taxon>Bacteria</taxon>
        <taxon>Pseudomonadati</taxon>
        <taxon>Pseudomonadota</taxon>
        <taxon>Gammaproteobacteria</taxon>
        <taxon>Alteromonadales</taxon>
        <taxon>Alteromonadaceae</taxon>
        <taxon>Paraglaciecola</taxon>
    </lineage>
</organism>
<evidence type="ECO:0000313" key="13">
    <source>
        <dbReference type="EMBL" id="MEM5495821.1"/>
    </source>
</evidence>
<dbReference type="Gene3D" id="1.10.486.10">
    <property type="entry name" value="PCRA, domain 4"/>
    <property type="match status" value="1"/>
</dbReference>
<dbReference type="Proteomes" id="UP001461163">
    <property type="component" value="Unassembled WGS sequence"/>
</dbReference>
<evidence type="ECO:0000259" key="11">
    <source>
        <dbReference type="PROSITE" id="PS51198"/>
    </source>
</evidence>
<proteinExistence type="inferred from homology"/>
<dbReference type="GO" id="GO:0004386">
    <property type="term" value="F:helicase activity"/>
    <property type="evidence" value="ECO:0007669"/>
    <property type="project" value="UniProtKB-KW"/>
</dbReference>
<dbReference type="InterPro" id="IPR013986">
    <property type="entry name" value="DExx_box_DNA_helicase_dom_sf"/>
</dbReference>
<dbReference type="PANTHER" id="PTHR11070">
    <property type="entry name" value="UVRD / RECB / PCRA DNA HELICASE FAMILY MEMBER"/>
    <property type="match status" value="1"/>
</dbReference>
<evidence type="ECO:0000256" key="5">
    <source>
        <dbReference type="ARBA" id="ARBA00022840"/>
    </source>
</evidence>
<dbReference type="GO" id="GO:0016787">
    <property type="term" value="F:hydrolase activity"/>
    <property type="evidence" value="ECO:0007669"/>
    <property type="project" value="UniProtKB-KW"/>
</dbReference>
<dbReference type="InterPro" id="IPR000212">
    <property type="entry name" value="DNA_helicase_UvrD/REP"/>
</dbReference>
<evidence type="ECO:0000256" key="6">
    <source>
        <dbReference type="ARBA" id="ARBA00023235"/>
    </source>
</evidence>
<dbReference type="SUPFAM" id="SSF52540">
    <property type="entry name" value="P-loop containing nucleoside triphosphate hydrolases"/>
    <property type="match status" value="1"/>
</dbReference>
<evidence type="ECO:0000256" key="4">
    <source>
        <dbReference type="ARBA" id="ARBA00022806"/>
    </source>
</evidence>
<feature type="domain" description="UvrD-like helicase C-terminal" evidence="12">
    <location>
        <begin position="314"/>
        <end position="577"/>
    </location>
</feature>
<reference evidence="13 14" key="1">
    <citation type="submission" date="2024-03" db="EMBL/GenBank/DDBJ databases">
        <title>Community enrichment and isolation of bacterial strains for fucoidan degradation.</title>
        <authorList>
            <person name="Sichert A."/>
        </authorList>
    </citation>
    <scope>NUCLEOTIDE SEQUENCE [LARGE SCALE GENOMIC DNA]</scope>
    <source>
        <strain evidence="13 14">AS12</strain>
    </source>
</reference>
<comment type="similarity">
    <text evidence="1">Belongs to the helicase family. UvrD subfamily.</text>
</comment>
<evidence type="ECO:0000256" key="9">
    <source>
        <dbReference type="ARBA" id="ARBA00048988"/>
    </source>
</evidence>
<sequence>MLGNMLDTMQLNEQQQKAVECKDAAGMVDTSPLLIIAGAGTGKTNTIAHKTAQLILNGESPDKILLVTFARRAAGELSSRANRIIEQQQYKKNKNKQRHQPIKMSWMGTFHSISARLLREHATAIGLESDFTIMDRNDSADMMDVIRHELNFTSTDRRFPKKKTCLDIYSRCVNSQQALEDILDAHFPYCREWHQELKTLFATYAKAKMEQICLDYDDLLLYCYHMAQVPQIAQQIRDQFDYILVDEYQDTNVLQAGILMGFFPTGKGLTVVGDDAQSIYSFRAANVDNILTFPEQFSPPARVISLTQNYRSHQSILDLSNALLSEGSEGYKVALFSERKSGAKPKLVTVEDDTKQAEYIVETLLAAREQGVELKKQAILFRASHHSDRLELELTRRNIPYVKHGGLKFLEAAHVKDLLSIIRWADNPKHKISAFRILKLLPSVGPKIADKVINMLTEKQYVFSELLDFPVPALAKTLFLELIKVVSAIGNNEIGWSAQVNQVISVYKTLLEINYDDHFVRFGDIEQLAQISQQFSSRERFLTELTLDPPQSTGDLSGPPLIDDDFLILSTVHSAKGQEWNNVYVLNVADGNFPNEYAAGDKRSLEEERRLLNVAITRAKNELHLIHPMRYWVPEQQRHGDQHVYGAKSRFLTEGIMQLLEATQFPRRELNEKEKKVATAAITDIKKTVLGIWNE</sequence>
<dbReference type="Pfam" id="PF00580">
    <property type="entry name" value="UvrD-helicase"/>
    <property type="match status" value="1"/>
</dbReference>
<name>A0ABU9SPK8_9ALTE</name>
<dbReference type="PROSITE" id="PS51217">
    <property type="entry name" value="UVRD_HELICASE_CTER"/>
    <property type="match status" value="1"/>
</dbReference>
<keyword evidence="2 10" id="KW-0547">Nucleotide-binding</keyword>
<dbReference type="PANTHER" id="PTHR11070:SF3">
    <property type="entry name" value="DNA 3'-5' HELICASE"/>
    <property type="match status" value="1"/>
</dbReference>
<keyword evidence="14" id="KW-1185">Reference proteome</keyword>
<evidence type="ECO:0000313" key="14">
    <source>
        <dbReference type="Proteomes" id="UP001461163"/>
    </source>
</evidence>
<comment type="catalytic activity">
    <reaction evidence="9">
        <text>ATP + H2O = ADP + phosphate + H(+)</text>
        <dbReference type="Rhea" id="RHEA:13065"/>
        <dbReference type="ChEBI" id="CHEBI:15377"/>
        <dbReference type="ChEBI" id="CHEBI:15378"/>
        <dbReference type="ChEBI" id="CHEBI:30616"/>
        <dbReference type="ChEBI" id="CHEBI:43474"/>
        <dbReference type="ChEBI" id="CHEBI:456216"/>
        <dbReference type="EC" id="5.6.2.4"/>
    </reaction>
</comment>
<comment type="caution">
    <text evidence="13">The sequence shown here is derived from an EMBL/GenBank/DDBJ whole genome shotgun (WGS) entry which is preliminary data.</text>
</comment>
<comment type="catalytic activity">
    <reaction evidence="7">
        <text>Couples ATP hydrolysis with the unwinding of duplex DNA by translocating in the 3'-5' direction.</text>
        <dbReference type="EC" id="5.6.2.4"/>
    </reaction>
</comment>
<feature type="binding site" evidence="10">
    <location>
        <begin position="37"/>
        <end position="44"/>
    </location>
    <ligand>
        <name>ATP</name>
        <dbReference type="ChEBI" id="CHEBI:30616"/>
    </ligand>
</feature>
<evidence type="ECO:0000256" key="8">
    <source>
        <dbReference type="ARBA" id="ARBA00034808"/>
    </source>
</evidence>
<feature type="domain" description="UvrD-like helicase ATP-binding" evidence="11">
    <location>
        <begin position="16"/>
        <end position="313"/>
    </location>
</feature>
<accession>A0ABU9SPK8</accession>
<dbReference type="CDD" id="cd17932">
    <property type="entry name" value="DEXQc_UvrD"/>
    <property type="match status" value="1"/>
</dbReference>
<protein>
    <recommendedName>
        <fullName evidence="8">DNA 3'-5' helicase</fullName>
        <ecNumber evidence="8">5.6.2.4</ecNumber>
    </recommendedName>
</protein>
<evidence type="ECO:0000256" key="1">
    <source>
        <dbReference type="ARBA" id="ARBA00009922"/>
    </source>
</evidence>
<keyword evidence="3 10" id="KW-0378">Hydrolase</keyword>
<evidence type="ECO:0000256" key="10">
    <source>
        <dbReference type="PROSITE-ProRule" id="PRU00560"/>
    </source>
</evidence>
<dbReference type="InterPro" id="IPR014016">
    <property type="entry name" value="UvrD-like_ATP-bd"/>
</dbReference>
<dbReference type="EMBL" id="JBBMQS010000001">
    <property type="protein sequence ID" value="MEM5495821.1"/>
    <property type="molecule type" value="Genomic_DNA"/>
</dbReference>
<dbReference type="EC" id="5.6.2.4" evidence="8"/>
<evidence type="ECO:0000256" key="2">
    <source>
        <dbReference type="ARBA" id="ARBA00022741"/>
    </source>
</evidence>
<evidence type="ECO:0000256" key="7">
    <source>
        <dbReference type="ARBA" id="ARBA00034617"/>
    </source>
</evidence>
<dbReference type="Pfam" id="PF13361">
    <property type="entry name" value="UvrD_C"/>
    <property type="match status" value="1"/>
</dbReference>
<evidence type="ECO:0000256" key="3">
    <source>
        <dbReference type="ARBA" id="ARBA00022801"/>
    </source>
</evidence>
<dbReference type="InterPro" id="IPR027417">
    <property type="entry name" value="P-loop_NTPase"/>
</dbReference>